<dbReference type="AlphaFoldDB" id="A0AAW1UTQ1"/>
<keyword evidence="4" id="KW-0378">Hydrolase</keyword>
<evidence type="ECO:0000313" key="9">
    <source>
        <dbReference type="EMBL" id="KAK9886842.1"/>
    </source>
</evidence>
<evidence type="ECO:0000256" key="2">
    <source>
        <dbReference type="ARBA" id="ARBA00022722"/>
    </source>
</evidence>
<proteinExistence type="inferred from homology"/>
<dbReference type="Proteomes" id="UP001431783">
    <property type="component" value="Unassembled WGS sequence"/>
</dbReference>
<keyword evidence="5" id="KW-0269">Exonuclease</keyword>
<name>A0AAW1UTQ1_9CUCU</name>
<dbReference type="Pfam" id="PF00929">
    <property type="entry name" value="RNase_T"/>
    <property type="match status" value="1"/>
</dbReference>
<evidence type="ECO:0000256" key="3">
    <source>
        <dbReference type="ARBA" id="ARBA00022723"/>
    </source>
</evidence>
<evidence type="ECO:0000256" key="5">
    <source>
        <dbReference type="ARBA" id="ARBA00022839"/>
    </source>
</evidence>
<evidence type="ECO:0000256" key="1">
    <source>
        <dbReference type="ARBA" id="ARBA00001946"/>
    </source>
</evidence>
<feature type="domain" description="Exonuclease" evidence="8">
    <location>
        <begin position="10"/>
        <end position="227"/>
    </location>
</feature>
<keyword evidence="3" id="KW-0479">Metal-binding</keyword>
<dbReference type="GO" id="GO:0003676">
    <property type="term" value="F:nucleic acid binding"/>
    <property type="evidence" value="ECO:0007669"/>
    <property type="project" value="InterPro"/>
</dbReference>
<evidence type="ECO:0000256" key="4">
    <source>
        <dbReference type="ARBA" id="ARBA00022801"/>
    </source>
</evidence>
<evidence type="ECO:0000256" key="7">
    <source>
        <dbReference type="ARBA" id="ARBA00025769"/>
    </source>
</evidence>
<dbReference type="GO" id="GO:0006308">
    <property type="term" value="P:DNA catabolic process"/>
    <property type="evidence" value="ECO:0007669"/>
    <property type="project" value="TreeGrafter"/>
</dbReference>
<dbReference type="PANTHER" id="PTHR13058">
    <property type="entry name" value="THREE PRIME REPAIR EXONUCLEASE 1, 2"/>
    <property type="match status" value="1"/>
</dbReference>
<dbReference type="InterPro" id="IPR013520">
    <property type="entry name" value="Ribonucl_H"/>
</dbReference>
<comment type="similarity">
    <text evidence="7">Belongs to the exonuclease superfamily. TREX family.</text>
</comment>
<organism evidence="9 10">
    <name type="scientific">Henosepilachna vigintioctopunctata</name>
    <dbReference type="NCBI Taxonomy" id="420089"/>
    <lineage>
        <taxon>Eukaryota</taxon>
        <taxon>Metazoa</taxon>
        <taxon>Ecdysozoa</taxon>
        <taxon>Arthropoda</taxon>
        <taxon>Hexapoda</taxon>
        <taxon>Insecta</taxon>
        <taxon>Pterygota</taxon>
        <taxon>Neoptera</taxon>
        <taxon>Endopterygota</taxon>
        <taxon>Coleoptera</taxon>
        <taxon>Polyphaga</taxon>
        <taxon>Cucujiformia</taxon>
        <taxon>Coccinelloidea</taxon>
        <taxon>Coccinellidae</taxon>
        <taxon>Epilachninae</taxon>
        <taxon>Epilachnini</taxon>
        <taxon>Henosepilachna</taxon>
    </lineage>
</organism>
<reference evidence="9 10" key="1">
    <citation type="submission" date="2023-03" db="EMBL/GenBank/DDBJ databases">
        <title>Genome insight into feeding habits of ladybird beetles.</title>
        <authorList>
            <person name="Li H.-S."/>
            <person name="Huang Y.-H."/>
            <person name="Pang H."/>
        </authorList>
    </citation>
    <scope>NUCLEOTIDE SEQUENCE [LARGE SCALE GENOMIC DNA]</scope>
    <source>
        <strain evidence="9">SYSU_2023b</strain>
        <tissue evidence="9">Whole body</tissue>
    </source>
</reference>
<accession>A0AAW1UTQ1</accession>
<comment type="caution">
    <text evidence="9">The sequence shown here is derived from an EMBL/GenBank/DDBJ whole genome shotgun (WGS) entry which is preliminary data.</text>
</comment>
<dbReference type="InterPro" id="IPR036397">
    <property type="entry name" value="RNaseH_sf"/>
</dbReference>
<dbReference type="SUPFAM" id="SSF53098">
    <property type="entry name" value="Ribonuclease H-like"/>
    <property type="match status" value="1"/>
</dbReference>
<keyword evidence="6" id="KW-0460">Magnesium</keyword>
<keyword evidence="2" id="KW-0540">Nuclease</keyword>
<dbReference type="PANTHER" id="PTHR13058:SF19">
    <property type="entry name" value="LD40940P"/>
    <property type="match status" value="1"/>
</dbReference>
<dbReference type="GO" id="GO:0046872">
    <property type="term" value="F:metal ion binding"/>
    <property type="evidence" value="ECO:0007669"/>
    <property type="project" value="UniProtKB-KW"/>
</dbReference>
<evidence type="ECO:0000259" key="8">
    <source>
        <dbReference type="SMART" id="SM00479"/>
    </source>
</evidence>
<dbReference type="InterPro" id="IPR040393">
    <property type="entry name" value="TREX1/2"/>
</dbReference>
<dbReference type="EMBL" id="JARQZJ010000102">
    <property type="protein sequence ID" value="KAK9886842.1"/>
    <property type="molecule type" value="Genomic_DNA"/>
</dbReference>
<evidence type="ECO:0000313" key="10">
    <source>
        <dbReference type="Proteomes" id="UP001431783"/>
    </source>
</evidence>
<dbReference type="InterPro" id="IPR012337">
    <property type="entry name" value="RNaseH-like_sf"/>
</dbReference>
<evidence type="ECO:0000256" key="6">
    <source>
        <dbReference type="ARBA" id="ARBA00022842"/>
    </source>
</evidence>
<dbReference type="Gene3D" id="3.30.420.10">
    <property type="entry name" value="Ribonuclease H-like superfamily/Ribonuclease H"/>
    <property type="match status" value="1"/>
</dbReference>
<sequence length="250" mass="28527">MSTRTEQIFNFAFLDLETTGLPSEEHNRTRITELNITVIESKNISSGEYLRVRNKLNLCFNPEKLVQPKSTELTGLSNDILENQSPFTLDVINTINHFLNLQKMPICLVAHYGDKFDYPILKAEIMRSGGTLNENILCMDSLICFKDLHYKRPQEMCSSSESISTEYSKTSEVCDEDIPVKKQKISFKLGEIYKRLTSKIPLDSHQAEADVEYLIQCASVYGKYFVDWANDNAKLFSTIPEMKPGKKIGC</sequence>
<keyword evidence="10" id="KW-1185">Reference proteome</keyword>
<dbReference type="GO" id="GO:0008296">
    <property type="term" value="F:3'-5'-DNA exonuclease activity"/>
    <property type="evidence" value="ECO:0007669"/>
    <property type="project" value="TreeGrafter"/>
</dbReference>
<gene>
    <name evidence="9" type="ORF">WA026_018493</name>
</gene>
<protein>
    <recommendedName>
        <fullName evidence="8">Exonuclease domain-containing protein</fullName>
    </recommendedName>
</protein>
<comment type="cofactor">
    <cofactor evidence="1">
        <name>Mg(2+)</name>
        <dbReference type="ChEBI" id="CHEBI:18420"/>
    </cofactor>
</comment>
<dbReference type="SMART" id="SM00479">
    <property type="entry name" value="EXOIII"/>
    <property type="match status" value="1"/>
</dbReference>
<dbReference type="GO" id="GO:0005737">
    <property type="term" value="C:cytoplasm"/>
    <property type="evidence" value="ECO:0007669"/>
    <property type="project" value="TreeGrafter"/>
</dbReference>